<sequence>MMAKKHRIDANDSMVHEILGNVWGRPFRIVFTAVLMLLVLFPLYWLFSSAFKIRAEYLANPPLLIPHVFTMENIKTVLSMNGLGRQFMNSNPFGSNYR</sequence>
<keyword evidence="3 5" id="KW-1133">Transmembrane helix</keyword>
<evidence type="ECO:0000256" key="5">
    <source>
        <dbReference type="SAM" id="Phobius"/>
    </source>
</evidence>
<keyword evidence="2 5" id="KW-0812">Transmembrane</keyword>
<gene>
    <name evidence="6" type="ORF">HMPREF6123_1998</name>
</gene>
<keyword evidence="7" id="KW-1185">Reference proteome</keyword>
<comment type="subcellular location">
    <subcellularLocation>
        <location evidence="1">Membrane</location>
        <topology evidence="1">Multi-pass membrane protein</topology>
    </subcellularLocation>
</comment>
<dbReference type="Gene3D" id="1.10.3720.10">
    <property type="entry name" value="MetI-like"/>
    <property type="match status" value="1"/>
</dbReference>
<evidence type="ECO:0000256" key="3">
    <source>
        <dbReference type="ARBA" id="ARBA00022989"/>
    </source>
</evidence>
<dbReference type="AlphaFoldDB" id="C2KZS9"/>
<proteinExistence type="predicted"/>
<name>C2KZS9_9FIRM</name>
<organism evidence="6 7">
    <name type="scientific">Oribacterium sinus F0268</name>
    <dbReference type="NCBI Taxonomy" id="585501"/>
    <lineage>
        <taxon>Bacteria</taxon>
        <taxon>Bacillati</taxon>
        <taxon>Bacillota</taxon>
        <taxon>Clostridia</taxon>
        <taxon>Lachnospirales</taxon>
        <taxon>Lachnospiraceae</taxon>
        <taxon>Oribacterium</taxon>
    </lineage>
</organism>
<dbReference type="GO" id="GO:0016020">
    <property type="term" value="C:membrane"/>
    <property type="evidence" value="ECO:0007669"/>
    <property type="project" value="UniProtKB-SubCell"/>
</dbReference>
<dbReference type="STRING" id="585501.HMPREF6123_1998"/>
<reference evidence="6 7" key="1">
    <citation type="submission" date="2009-04" db="EMBL/GenBank/DDBJ databases">
        <authorList>
            <person name="Qin X."/>
            <person name="Bachman B."/>
            <person name="Battles P."/>
            <person name="Bell A."/>
            <person name="Bess C."/>
            <person name="Bickham C."/>
            <person name="Chaboub L."/>
            <person name="Chen D."/>
            <person name="Coyle M."/>
            <person name="Deiros D.R."/>
            <person name="Dinh H."/>
            <person name="Forbes L."/>
            <person name="Fowler G."/>
            <person name="Francisco L."/>
            <person name="Fu Q."/>
            <person name="Gubbala S."/>
            <person name="Hale W."/>
            <person name="Han Y."/>
            <person name="Hemphill L."/>
            <person name="Highlander S.K."/>
            <person name="Hirani K."/>
            <person name="Hogues M."/>
            <person name="Jackson L."/>
            <person name="Jakkamsetti A."/>
            <person name="Javaid M."/>
            <person name="Jiang H."/>
            <person name="Korchina V."/>
            <person name="Kovar C."/>
            <person name="Lara F."/>
            <person name="Lee S."/>
            <person name="Mata R."/>
            <person name="Mathew T."/>
            <person name="Moen C."/>
            <person name="Morales K."/>
            <person name="Munidasa M."/>
            <person name="Nazareth L."/>
            <person name="Ngo R."/>
            <person name="Nguyen L."/>
            <person name="Okwuonu G."/>
            <person name="Ongeri F."/>
            <person name="Patil S."/>
            <person name="Petrosino J."/>
            <person name="Pham C."/>
            <person name="Pham P."/>
            <person name="Pu L.-L."/>
            <person name="Puazo M."/>
            <person name="Raj R."/>
            <person name="Reid J."/>
            <person name="Rouhana J."/>
            <person name="Saada N."/>
            <person name="Shang Y."/>
            <person name="Simmons D."/>
            <person name="Thornton R."/>
            <person name="Warren J."/>
            <person name="Weissenberger G."/>
            <person name="Zhang J."/>
            <person name="Zhang L."/>
            <person name="Zhou C."/>
            <person name="Zhu D."/>
            <person name="Muzny D."/>
            <person name="Worley K."/>
            <person name="Gibbs R."/>
        </authorList>
    </citation>
    <scope>NUCLEOTIDE SEQUENCE [LARGE SCALE GENOMIC DNA]</scope>
    <source>
        <strain evidence="6 7">F0268</strain>
    </source>
</reference>
<dbReference type="HOGENOM" id="CLU_2331033_0_0_9"/>
<dbReference type="EMBL" id="ACKX01000196">
    <property type="protein sequence ID" value="EEJ50721.1"/>
    <property type="molecule type" value="Genomic_DNA"/>
</dbReference>
<evidence type="ECO:0000313" key="6">
    <source>
        <dbReference type="EMBL" id="EEJ50721.1"/>
    </source>
</evidence>
<evidence type="ECO:0000256" key="1">
    <source>
        <dbReference type="ARBA" id="ARBA00004141"/>
    </source>
</evidence>
<evidence type="ECO:0000256" key="4">
    <source>
        <dbReference type="ARBA" id="ARBA00023136"/>
    </source>
</evidence>
<protein>
    <recommendedName>
        <fullName evidence="8">Carbohydrate ABC transporter permease</fullName>
    </recommendedName>
</protein>
<evidence type="ECO:0008006" key="8">
    <source>
        <dbReference type="Google" id="ProtNLM"/>
    </source>
</evidence>
<dbReference type="InterPro" id="IPR035906">
    <property type="entry name" value="MetI-like_sf"/>
</dbReference>
<evidence type="ECO:0000313" key="7">
    <source>
        <dbReference type="Proteomes" id="UP000004121"/>
    </source>
</evidence>
<feature type="transmembrane region" description="Helical" evidence="5">
    <location>
        <begin position="29"/>
        <end position="47"/>
    </location>
</feature>
<dbReference type="SUPFAM" id="SSF161098">
    <property type="entry name" value="MetI-like"/>
    <property type="match status" value="1"/>
</dbReference>
<dbReference type="Proteomes" id="UP000004121">
    <property type="component" value="Unassembled WGS sequence"/>
</dbReference>
<accession>C2KZS9</accession>
<keyword evidence="4 5" id="KW-0472">Membrane</keyword>
<comment type="caution">
    <text evidence="6">The sequence shown here is derived from an EMBL/GenBank/DDBJ whole genome shotgun (WGS) entry which is preliminary data.</text>
</comment>
<evidence type="ECO:0000256" key="2">
    <source>
        <dbReference type="ARBA" id="ARBA00022692"/>
    </source>
</evidence>
<dbReference type="InParanoid" id="C2KZS9"/>